<feature type="transmembrane region" description="Helical" evidence="1">
    <location>
        <begin position="174"/>
        <end position="198"/>
    </location>
</feature>
<keyword evidence="1" id="KW-0812">Transmembrane</keyword>
<dbReference type="RefSeq" id="WP_167464418.1">
    <property type="nucleotide sequence ID" value="NZ_CP046171.1"/>
</dbReference>
<evidence type="ECO:0000313" key="4">
    <source>
        <dbReference type="Proteomes" id="UP000501705"/>
    </source>
</evidence>
<keyword evidence="1" id="KW-1133">Transmembrane helix</keyword>
<dbReference type="NCBIfam" id="NF042915">
    <property type="entry name" value="MAB_1171c_fam"/>
    <property type="match status" value="1"/>
</dbReference>
<feature type="domain" description="DUF6545" evidence="2">
    <location>
        <begin position="239"/>
        <end position="361"/>
    </location>
</feature>
<reference evidence="3 4" key="1">
    <citation type="journal article" date="2019" name="ACS Chem. Biol.">
        <title>Identification and Mobilization of a Cryptic Antibiotic Biosynthesis Gene Locus from a Human-Pathogenic Nocardia Isolate.</title>
        <authorList>
            <person name="Herisse M."/>
            <person name="Ishida K."/>
            <person name="Porter J.L."/>
            <person name="Howden B."/>
            <person name="Hertweck C."/>
            <person name="Stinear T.P."/>
            <person name="Pidot S.J."/>
        </authorList>
    </citation>
    <scope>NUCLEOTIDE SEQUENCE [LARGE SCALE GENOMIC DNA]</scope>
    <source>
        <strain evidence="3 4">AUSMDU00024985</strain>
    </source>
</reference>
<dbReference type="EMBL" id="CP046171">
    <property type="protein sequence ID" value="QIS05339.1"/>
    <property type="molecule type" value="Genomic_DNA"/>
</dbReference>
<proteinExistence type="predicted"/>
<evidence type="ECO:0000313" key="3">
    <source>
        <dbReference type="EMBL" id="QIS05339.1"/>
    </source>
</evidence>
<protein>
    <recommendedName>
        <fullName evidence="2">DUF6545 domain-containing protein</fullName>
    </recommendedName>
</protein>
<feature type="transmembrane region" description="Helical" evidence="1">
    <location>
        <begin position="101"/>
        <end position="120"/>
    </location>
</feature>
<gene>
    <name evidence="3" type="ORF">F5X71_26205</name>
</gene>
<dbReference type="AlphaFoldDB" id="A0A6G9XWP1"/>
<feature type="transmembrane region" description="Helical" evidence="1">
    <location>
        <begin position="210"/>
        <end position="235"/>
    </location>
</feature>
<feature type="transmembrane region" description="Helical" evidence="1">
    <location>
        <begin position="6"/>
        <end position="28"/>
    </location>
</feature>
<feature type="transmembrane region" description="Helical" evidence="1">
    <location>
        <begin position="132"/>
        <end position="153"/>
    </location>
</feature>
<feature type="transmembrane region" description="Helical" evidence="1">
    <location>
        <begin position="65"/>
        <end position="81"/>
    </location>
</feature>
<dbReference type="Proteomes" id="UP000501705">
    <property type="component" value="Chromosome"/>
</dbReference>
<name>A0A6G9XWP1_NOCBR</name>
<dbReference type="InterPro" id="IPR046675">
    <property type="entry name" value="DUF6545"/>
</dbReference>
<accession>A0A6G9XWP1</accession>
<dbReference type="InterPro" id="IPR050039">
    <property type="entry name" value="MAB_1171c-like"/>
</dbReference>
<evidence type="ECO:0000259" key="2">
    <source>
        <dbReference type="Pfam" id="PF20182"/>
    </source>
</evidence>
<keyword evidence="1" id="KW-0472">Membrane</keyword>
<organism evidence="3 4">
    <name type="scientific">Nocardia brasiliensis</name>
    <dbReference type="NCBI Taxonomy" id="37326"/>
    <lineage>
        <taxon>Bacteria</taxon>
        <taxon>Bacillati</taxon>
        <taxon>Actinomycetota</taxon>
        <taxon>Actinomycetes</taxon>
        <taxon>Mycobacteriales</taxon>
        <taxon>Nocardiaceae</taxon>
        <taxon>Nocardia</taxon>
    </lineage>
</organism>
<dbReference type="Pfam" id="PF20182">
    <property type="entry name" value="DUF6545"/>
    <property type="match status" value="1"/>
</dbReference>
<sequence length="379" mass="40995">MASPISGVVWWVAIGYVGAVAAARLVFLRGSTVDRLVNRLPLCGLAGLLLYRCAPTVHISEVTTQLAMGCVVLLGMYLYGLGRLWDTDADAATTWRRQRGYTAVAAASTVVFLVAGPWAGSVGRLADQQLNWGGILVWTAFGAPQLATALLFIRLCLRELRSGTARPYTKAFCLVMLFAFVPFGADLLAGAGEIALGWSVRYPHIVRGELIFFGTAVLTSTLIATRMLEYLLAYLDLDRDGRILRRLRPLWRDLTAAVPEIVLAPEDGPRSDSTARLLRAMVEIRDALLHLSPYLPVVETAPDTVGDGCTMSDYARRLAMAVRARRSGLAPPSTGQVPPELLSAQDFDTELGQALELARVWPAARAAVVRSSSAAEVVE</sequence>
<evidence type="ECO:0000256" key="1">
    <source>
        <dbReference type="SAM" id="Phobius"/>
    </source>
</evidence>